<evidence type="ECO:0000256" key="8">
    <source>
        <dbReference type="ARBA" id="ARBA00023277"/>
    </source>
</evidence>
<evidence type="ECO:0000256" key="5">
    <source>
        <dbReference type="ARBA" id="ARBA00023001"/>
    </source>
</evidence>
<dbReference type="PANTHER" id="PTHR33753">
    <property type="entry name" value="1,4-BETA-D-GLUCAN CELLOBIOHYDROLASE B"/>
    <property type="match status" value="1"/>
</dbReference>
<dbReference type="SUPFAM" id="SSF49899">
    <property type="entry name" value="Concanavalin A-like lectins/glucanases"/>
    <property type="match status" value="1"/>
</dbReference>
<keyword evidence="5 11" id="KW-0136">Cellulose degradation</keyword>
<dbReference type="Pfam" id="PF00734">
    <property type="entry name" value="CBM_1"/>
    <property type="match status" value="1"/>
</dbReference>
<name>A0AAD6MSV7_9EURO</name>
<dbReference type="AlphaFoldDB" id="A0AAD6MSV7"/>
<reference evidence="15" key="1">
    <citation type="journal article" date="2023" name="IMA Fungus">
        <title>Comparative genomic study of the Penicillium genus elucidates a diverse pangenome and 15 lateral gene transfer events.</title>
        <authorList>
            <person name="Petersen C."/>
            <person name="Sorensen T."/>
            <person name="Nielsen M.R."/>
            <person name="Sondergaard T.E."/>
            <person name="Sorensen J.L."/>
            <person name="Fitzpatrick D.A."/>
            <person name="Frisvad J.C."/>
            <person name="Nielsen K.L."/>
        </authorList>
    </citation>
    <scope>NUCLEOTIDE SEQUENCE</scope>
    <source>
        <strain evidence="15">IBT 17514</strain>
    </source>
</reference>
<evidence type="ECO:0000256" key="10">
    <source>
        <dbReference type="ARBA" id="ARBA00023326"/>
    </source>
</evidence>
<organism evidence="15 16">
    <name type="scientific">Penicillium malachiteum</name>
    <dbReference type="NCBI Taxonomy" id="1324776"/>
    <lineage>
        <taxon>Eukaryota</taxon>
        <taxon>Fungi</taxon>
        <taxon>Dikarya</taxon>
        <taxon>Ascomycota</taxon>
        <taxon>Pezizomycotina</taxon>
        <taxon>Eurotiomycetes</taxon>
        <taxon>Eurotiomycetidae</taxon>
        <taxon>Eurotiales</taxon>
        <taxon>Aspergillaceae</taxon>
        <taxon>Penicillium</taxon>
    </lineage>
</organism>
<dbReference type="InterPro" id="IPR037019">
    <property type="entry name" value="Glyco_hydro_7_sf"/>
</dbReference>
<keyword evidence="9 11" id="KW-0326">Glycosidase</keyword>
<dbReference type="PROSITE" id="PS00562">
    <property type="entry name" value="CBM1_1"/>
    <property type="match status" value="1"/>
</dbReference>
<keyword evidence="10 11" id="KW-0624">Polysaccharide degradation</keyword>
<keyword evidence="7" id="KW-0325">Glycoprotein</keyword>
<comment type="similarity">
    <text evidence="2 11">Belongs to the glycosyl hydrolase 7 (cellulase C) family.</text>
</comment>
<feature type="region of interest" description="Disordered" evidence="12">
    <location>
        <begin position="467"/>
        <end position="501"/>
    </location>
</feature>
<keyword evidence="6" id="KW-1015">Disulfide bond</keyword>
<dbReference type="GO" id="GO:0005576">
    <property type="term" value="C:extracellular region"/>
    <property type="evidence" value="ECO:0007669"/>
    <property type="project" value="InterPro"/>
</dbReference>
<dbReference type="InterPro" id="IPR001722">
    <property type="entry name" value="Glyco_hydro_7"/>
</dbReference>
<keyword evidence="4 11" id="KW-0378">Hydrolase</keyword>
<dbReference type="Pfam" id="PF00840">
    <property type="entry name" value="Glyco_hydro_7"/>
    <property type="match status" value="1"/>
</dbReference>
<dbReference type="EMBL" id="JAQJAN010000013">
    <property type="protein sequence ID" value="KAJ5712415.1"/>
    <property type="molecule type" value="Genomic_DNA"/>
</dbReference>
<dbReference type="Proteomes" id="UP001215712">
    <property type="component" value="Unassembled WGS sequence"/>
</dbReference>
<dbReference type="InterPro" id="IPR013320">
    <property type="entry name" value="ConA-like_dom_sf"/>
</dbReference>
<dbReference type="Gene3D" id="2.70.100.10">
    <property type="entry name" value="Glycoside hydrolase, family 7, domain"/>
    <property type="match status" value="1"/>
</dbReference>
<dbReference type="GO" id="GO:0030245">
    <property type="term" value="P:cellulose catabolic process"/>
    <property type="evidence" value="ECO:0007669"/>
    <property type="project" value="UniProtKB-KW"/>
</dbReference>
<evidence type="ECO:0000256" key="6">
    <source>
        <dbReference type="ARBA" id="ARBA00023157"/>
    </source>
</evidence>
<keyword evidence="16" id="KW-1185">Reference proteome</keyword>
<comment type="caution">
    <text evidence="15">The sequence shown here is derived from an EMBL/GenBank/DDBJ whole genome shotgun (WGS) entry which is preliminary data.</text>
</comment>
<dbReference type="EC" id="3.2.1.-" evidence="11"/>
<dbReference type="PANTHER" id="PTHR33753:SF2">
    <property type="entry name" value="GLYCOSIDE HYDROLASE FAMILY 7 PROTEIN"/>
    <property type="match status" value="1"/>
</dbReference>
<feature type="domain" description="CBM1" evidence="14">
    <location>
        <begin position="499"/>
        <end position="535"/>
    </location>
</feature>
<comment type="catalytic activity">
    <reaction evidence="1">
        <text>Hydrolysis of (1-&gt;4)-beta-D-glucosidic linkages in cellulose and cellotetraose, releasing cellobiose from the non-reducing ends of the chains.</text>
        <dbReference type="EC" id="3.2.1.91"/>
    </reaction>
</comment>
<feature type="chain" id="PRO_5041950591" description="Glucanase" evidence="13">
    <location>
        <begin position="26"/>
        <end position="535"/>
    </location>
</feature>
<proteinExistence type="inferred from homology"/>
<dbReference type="SUPFAM" id="SSF57180">
    <property type="entry name" value="Cellulose-binding domain"/>
    <property type="match status" value="1"/>
</dbReference>
<dbReference type="InterPro" id="IPR035971">
    <property type="entry name" value="CBD_sf"/>
</dbReference>
<evidence type="ECO:0000313" key="16">
    <source>
        <dbReference type="Proteomes" id="UP001215712"/>
    </source>
</evidence>
<dbReference type="GO" id="GO:0030248">
    <property type="term" value="F:cellulose binding"/>
    <property type="evidence" value="ECO:0007669"/>
    <property type="project" value="InterPro"/>
</dbReference>
<dbReference type="PRINTS" id="PR00734">
    <property type="entry name" value="GLHYDRLASE7"/>
</dbReference>
<keyword evidence="3 13" id="KW-0732">Signal</keyword>
<dbReference type="SMART" id="SM00236">
    <property type="entry name" value="fCBD"/>
    <property type="match status" value="1"/>
</dbReference>
<reference evidence="15" key="2">
    <citation type="submission" date="2023-01" db="EMBL/GenBank/DDBJ databases">
        <authorList>
            <person name="Petersen C."/>
        </authorList>
    </citation>
    <scope>NUCLEOTIDE SEQUENCE</scope>
    <source>
        <strain evidence="15">IBT 17514</strain>
    </source>
</reference>
<feature type="compositionally biased region" description="Low complexity" evidence="12">
    <location>
        <begin position="467"/>
        <end position="500"/>
    </location>
</feature>
<evidence type="ECO:0000256" key="9">
    <source>
        <dbReference type="ARBA" id="ARBA00023295"/>
    </source>
</evidence>
<evidence type="ECO:0000313" key="15">
    <source>
        <dbReference type="EMBL" id="KAJ5712415.1"/>
    </source>
</evidence>
<evidence type="ECO:0000256" key="2">
    <source>
        <dbReference type="ARBA" id="ARBA00006044"/>
    </source>
</evidence>
<evidence type="ECO:0000256" key="7">
    <source>
        <dbReference type="ARBA" id="ARBA00023180"/>
    </source>
</evidence>
<dbReference type="FunFam" id="2.70.100.10:FF:000001">
    <property type="entry name" value="Glucanase"/>
    <property type="match status" value="1"/>
</dbReference>
<evidence type="ECO:0000256" key="4">
    <source>
        <dbReference type="ARBA" id="ARBA00022801"/>
    </source>
</evidence>
<dbReference type="PROSITE" id="PS51164">
    <property type="entry name" value="CBM1_2"/>
    <property type="match status" value="1"/>
</dbReference>
<keyword evidence="8" id="KW-0119">Carbohydrate metabolism</keyword>
<gene>
    <name evidence="15" type="ORF">N7493_008883</name>
</gene>
<feature type="signal peptide" evidence="13">
    <location>
        <begin position="1"/>
        <end position="25"/>
    </location>
</feature>
<evidence type="ECO:0000259" key="14">
    <source>
        <dbReference type="PROSITE" id="PS51164"/>
    </source>
</evidence>
<dbReference type="CDD" id="cd07999">
    <property type="entry name" value="GH7_CBH_EG"/>
    <property type="match status" value="1"/>
</dbReference>
<evidence type="ECO:0000256" key="3">
    <source>
        <dbReference type="ARBA" id="ARBA00022729"/>
    </source>
</evidence>
<protein>
    <recommendedName>
        <fullName evidence="11">Glucanase</fullName>
        <ecNumber evidence="11">3.2.1.-</ecNumber>
    </recommendedName>
</protein>
<evidence type="ECO:0000256" key="1">
    <source>
        <dbReference type="ARBA" id="ARBA00001641"/>
    </source>
</evidence>
<dbReference type="GO" id="GO:0016162">
    <property type="term" value="F:cellulose 1,4-beta-cellobiosidase activity"/>
    <property type="evidence" value="ECO:0007669"/>
    <property type="project" value="UniProtKB-EC"/>
</dbReference>
<evidence type="ECO:0000256" key="13">
    <source>
        <dbReference type="SAM" id="SignalP"/>
    </source>
</evidence>
<dbReference type="InterPro" id="IPR000254">
    <property type="entry name" value="CBD"/>
</dbReference>
<evidence type="ECO:0000256" key="11">
    <source>
        <dbReference type="RuleBase" id="RU361164"/>
    </source>
</evidence>
<sequence>MAATLSYRFYKSMLLLSAFLSIAQAQQAGTLTTETHPSLTWETCTSEGSCTVTTGSVVIDSNWRWVHDVNSSTNCYTGNEWDTTLCPDDVTCATNCALDGADYESTYGVTTSGSEIRLDFVTENSNGANIGSRLYLLEDSTTYQMFSLLNNEFTFDVDVSNLPCGLNGALYFVTMDSDGGMARFPANKAGAKYGTGYCDAQCPSDLKFIDGEANCDGWVPSTNNVNTGTGDHGSCCVEMDVWEANSISNALTPHSCDTPTQTMCEGDDCGGTYSSDRYGGTCDPDGCDFNPYRMGNTSFYGDGMVVDTSSSFTVVTQFITDDGTSTGTLSEIKRLYVQNGVVISQSDSDISGVTGNIIDTDFCTAQKTAFGDEDTFSEHGGMDSVSAGMADGMVLVMSLWDDYYADMLWLDSIYPTNDTSTTPGAARGSCDISSGVPATIESTDSSAYVVYSNIKFGPIGSTYSSGSSGSSSSGSSSSSSSTTSTTSSKTTTSTTSSSTGAAHYAQCGGTGWTGATTCVSPYVCTVENAYYSQCL</sequence>
<accession>A0AAD6MSV7</accession>
<evidence type="ECO:0000256" key="12">
    <source>
        <dbReference type="SAM" id="MobiDB-lite"/>
    </source>
</evidence>